<dbReference type="PANTHER" id="PTHR10829">
    <property type="entry name" value="CORTACTIN AND DREBRIN"/>
    <property type="match status" value="1"/>
</dbReference>
<keyword evidence="4" id="KW-0009">Actin-binding</keyword>
<gene>
    <name evidence="11" type="ORF">AYI68_g5461</name>
</gene>
<accession>A0A1R0GU64</accession>
<feature type="domain" description="ADF-H" evidence="10">
    <location>
        <begin position="6"/>
        <end position="135"/>
    </location>
</feature>
<dbReference type="GO" id="GO:0030427">
    <property type="term" value="C:site of polarized growth"/>
    <property type="evidence" value="ECO:0007669"/>
    <property type="project" value="TreeGrafter"/>
</dbReference>
<keyword evidence="2 7" id="KW-0728">SH3 domain</keyword>
<comment type="caution">
    <text evidence="11">The sequence shown here is derived from an EMBL/GenBank/DDBJ whole genome shotgun (WGS) entry which is preliminary data.</text>
</comment>
<feature type="compositionally biased region" description="Polar residues" evidence="8">
    <location>
        <begin position="385"/>
        <end position="401"/>
    </location>
</feature>
<evidence type="ECO:0000259" key="10">
    <source>
        <dbReference type="PROSITE" id="PS51263"/>
    </source>
</evidence>
<name>A0A1R0GU64_9FUNG</name>
<comment type="subcellular location">
    <subcellularLocation>
        <location evidence="1">Cytoplasm</location>
        <location evidence="1">Cytoskeleton</location>
    </subcellularLocation>
</comment>
<dbReference type="PROSITE" id="PS50002">
    <property type="entry name" value="SH3"/>
    <property type="match status" value="1"/>
</dbReference>
<keyword evidence="5" id="KW-0206">Cytoskeleton</keyword>
<feature type="region of interest" description="Disordered" evidence="8">
    <location>
        <begin position="291"/>
        <end position="310"/>
    </location>
</feature>
<feature type="compositionally biased region" description="Basic and acidic residues" evidence="8">
    <location>
        <begin position="135"/>
        <end position="154"/>
    </location>
</feature>
<dbReference type="AlphaFoldDB" id="A0A1R0GU64"/>
<feature type="region of interest" description="Disordered" evidence="8">
    <location>
        <begin position="506"/>
        <end position="595"/>
    </location>
</feature>
<feature type="compositionally biased region" description="Low complexity" evidence="8">
    <location>
        <begin position="402"/>
        <end position="414"/>
    </location>
</feature>
<feature type="compositionally biased region" description="Low complexity" evidence="8">
    <location>
        <begin position="160"/>
        <end position="181"/>
    </location>
</feature>
<dbReference type="GO" id="GO:0030833">
    <property type="term" value="P:regulation of actin filament polymerization"/>
    <property type="evidence" value="ECO:0007669"/>
    <property type="project" value="TreeGrafter"/>
</dbReference>
<keyword evidence="3" id="KW-0963">Cytoplasm</keyword>
<evidence type="ECO:0000256" key="7">
    <source>
        <dbReference type="PROSITE-ProRule" id="PRU00192"/>
    </source>
</evidence>
<dbReference type="FunFam" id="3.40.20.10:FF:000018">
    <property type="entry name" value="Coactosin-like 1"/>
    <property type="match status" value="1"/>
</dbReference>
<proteinExistence type="inferred from homology"/>
<organism evidence="11 12">
    <name type="scientific">Smittium mucronatum</name>
    <dbReference type="NCBI Taxonomy" id="133383"/>
    <lineage>
        <taxon>Eukaryota</taxon>
        <taxon>Fungi</taxon>
        <taxon>Fungi incertae sedis</taxon>
        <taxon>Zoopagomycota</taxon>
        <taxon>Kickxellomycotina</taxon>
        <taxon>Harpellomycetes</taxon>
        <taxon>Harpellales</taxon>
        <taxon>Legeriomycetaceae</taxon>
        <taxon>Smittium</taxon>
    </lineage>
</organism>
<feature type="compositionally biased region" description="Polar residues" evidence="8">
    <location>
        <begin position="423"/>
        <end position="436"/>
    </location>
</feature>
<dbReference type="SMART" id="SM00102">
    <property type="entry name" value="ADF"/>
    <property type="match status" value="1"/>
</dbReference>
<comment type="similarity">
    <text evidence="6">Belongs to the actin-binding proteins ADF family. Coactosin subfamily.</text>
</comment>
<dbReference type="PANTHER" id="PTHR10829:SF25">
    <property type="entry name" value="DREBRIN-LIKE PROTEIN"/>
    <property type="match status" value="1"/>
</dbReference>
<dbReference type="PRINTS" id="PR00452">
    <property type="entry name" value="SH3DOMAIN"/>
</dbReference>
<evidence type="ECO:0000313" key="12">
    <source>
        <dbReference type="Proteomes" id="UP000187455"/>
    </source>
</evidence>
<dbReference type="Gene3D" id="2.30.30.40">
    <property type="entry name" value="SH3 Domains"/>
    <property type="match status" value="1"/>
</dbReference>
<dbReference type="SUPFAM" id="SSF55753">
    <property type="entry name" value="Actin depolymerizing proteins"/>
    <property type="match status" value="1"/>
</dbReference>
<feature type="compositionally biased region" description="Polar residues" evidence="8">
    <location>
        <begin position="518"/>
        <end position="561"/>
    </location>
</feature>
<feature type="compositionally biased region" description="Polar residues" evidence="8">
    <location>
        <begin position="319"/>
        <end position="343"/>
    </location>
</feature>
<dbReference type="PROSITE" id="PS51263">
    <property type="entry name" value="ADF_H"/>
    <property type="match status" value="1"/>
</dbReference>
<reference evidence="11 12" key="1">
    <citation type="journal article" date="2016" name="Mol. Biol. Evol.">
        <title>Genome-Wide Survey of Gut Fungi (Harpellales) Reveals the First Horizontally Transferred Ubiquitin Gene from a Mosquito Host.</title>
        <authorList>
            <person name="Wang Y."/>
            <person name="White M.M."/>
            <person name="Kvist S."/>
            <person name="Moncalvo J.M."/>
        </authorList>
    </citation>
    <scope>NUCLEOTIDE SEQUENCE [LARGE SCALE GENOMIC DNA]</scope>
    <source>
        <strain evidence="11 12">ALG-7-W6</strain>
    </source>
</reference>
<dbReference type="GO" id="GO:0051015">
    <property type="term" value="F:actin filament binding"/>
    <property type="evidence" value="ECO:0007669"/>
    <property type="project" value="TreeGrafter"/>
</dbReference>
<feature type="region of interest" description="Disordered" evidence="8">
    <location>
        <begin position="317"/>
        <end position="445"/>
    </location>
</feature>
<dbReference type="GO" id="GO:0005884">
    <property type="term" value="C:actin filament"/>
    <property type="evidence" value="ECO:0007669"/>
    <property type="project" value="TreeGrafter"/>
</dbReference>
<dbReference type="GO" id="GO:0030864">
    <property type="term" value="C:cortical actin cytoskeleton"/>
    <property type="evidence" value="ECO:0007669"/>
    <property type="project" value="TreeGrafter"/>
</dbReference>
<dbReference type="Pfam" id="PF00241">
    <property type="entry name" value="Cofilin_ADF"/>
    <property type="match status" value="1"/>
</dbReference>
<feature type="compositionally biased region" description="Polar residues" evidence="8">
    <location>
        <begin position="355"/>
        <end position="371"/>
    </location>
</feature>
<evidence type="ECO:0000256" key="3">
    <source>
        <dbReference type="ARBA" id="ARBA00022490"/>
    </source>
</evidence>
<evidence type="ECO:0000256" key="2">
    <source>
        <dbReference type="ARBA" id="ARBA00022443"/>
    </source>
</evidence>
<evidence type="ECO:0000256" key="5">
    <source>
        <dbReference type="ARBA" id="ARBA00023212"/>
    </source>
</evidence>
<evidence type="ECO:0000256" key="4">
    <source>
        <dbReference type="ARBA" id="ARBA00023203"/>
    </source>
</evidence>
<sequence length="595" mass="64855">MSNRVNFSSNSSQIYSAHEKILQGDPNVSWAVFGFDKGTNDLNVEATGSGGIDELVEEFDSGKVQYAFARILDPKTKLNKFVFFSWCGSGVPVFKKGLLGSQIGDVQNVLKGYHVTINARSDDDILPESIMEKIEESTGSRYDAHSTKTTEIKRANPVLANSANSFSPSPASGYSSRYSAPKPAPPKNEVNPTPVKDVTSPKSHFNQSPPQKTKPISSFNSYTQPKPIQQVQIPINTKPTVQNQKSFGTKPLFTDAKPLSSIFGPKKFSVQNNSSENQSYMSKFEADKKQSANSFSNTKGTSSYSPANTFVSNEVKPVQGSSANSEINDSNNEASASFSQADQTKNELEMLRNKGLSNRVSKNSFSEANNNDYKDIKPSAGHVSKLSNSFSSPKNYTPQNTFSSSSNSFKSNQSVKRLDTATVAPQSSFSNNNISKNEPENEPGHHKEAIVLYSYQAEESNEMDLHEGEIITDVKEIDDGWWTGSSKNGDRSGMFPANFVEFIEEKSQKSAPGVSVPNPENDSHFQPPSLPPQSNFGKTGTSSFNQPPSGNGRSSFENSYQQPPPLPPHSDSFDSAPPPPLPPHTNSFVPPPPPQ</sequence>
<dbReference type="Pfam" id="PF00018">
    <property type="entry name" value="SH3_1"/>
    <property type="match status" value="1"/>
</dbReference>
<feature type="domain" description="SH3" evidence="9">
    <location>
        <begin position="444"/>
        <end position="505"/>
    </location>
</feature>
<dbReference type="InterPro" id="IPR002108">
    <property type="entry name" value="ADF-H"/>
</dbReference>
<dbReference type="SUPFAM" id="SSF50044">
    <property type="entry name" value="SH3-domain"/>
    <property type="match status" value="1"/>
</dbReference>
<dbReference type="InterPro" id="IPR001452">
    <property type="entry name" value="SH3_domain"/>
</dbReference>
<evidence type="ECO:0000256" key="8">
    <source>
        <dbReference type="SAM" id="MobiDB-lite"/>
    </source>
</evidence>
<feature type="region of interest" description="Disordered" evidence="8">
    <location>
        <begin position="135"/>
        <end position="222"/>
    </location>
</feature>
<dbReference type="InterPro" id="IPR036028">
    <property type="entry name" value="SH3-like_dom_sf"/>
</dbReference>
<keyword evidence="12" id="KW-1185">Reference proteome</keyword>
<feature type="compositionally biased region" description="Polar residues" evidence="8">
    <location>
        <begin position="200"/>
        <end position="222"/>
    </location>
</feature>
<dbReference type="SMART" id="SM00326">
    <property type="entry name" value="SH3"/>
    <property type="match status" value="1"/>
</dbReference>
<dbReference type="InterPro" id="IPR029006">
    <property type="entry name" value="ADF-H/Gelsolin-like_dom_sf"/>
</dbReference>
<dbReference type="EMBL" id="LSSL01003471">
    <property type="protein sequence ID" value="OLY80442.1"/>
    <property type="molecule type" value="Genomic_DNA"/>
</dbReference>
<dbReference type="STRING" id="133383.A0A1R0GU64"/>
<dbReference type="Gene3D" id="3.40.20.10">
    <property type="entry name" value="Severin"/>
    <property type="match status" value="1"/>
</dbReference>
<feature type="compositionally biased region" description="Pro residues" evidence="8">
    <location>
        <begin position="576"/>
        <end position="595"/>
    </location>
</feature>
<evidence type="ECO:0000256" key="6">
    <source>
        <dbReference type="ARBA" id="ARBA00038052"/>
    </source>
</evidence>
<dbReference type="OrthoDB" id="5971719at2759"/>
<dbReference type="Proteomes" id="UP000187455">
    <property type="component" value="Unassembled WGS sequence"/>
</dbReference>
<evidence type="ECO:0000259" key="9">
    <source>
        <dbReference type="PROSITE" id="PS50002"/>
    </source>
</evidence>
<protein>
    <submittedName>
        <fullName evidence="11">Drebrin-like protein</fullName>
    </submittedName>
</protein>
<dbReference type="CDD" id="cd11819">
    <property type="entry name" value="SH3_Cortactin_like"/>
    <property type="match status" value="1"/>
</dbReference>
<evidence type="ECO:0000256" key="1">
    <source>
        <dbReference type="ARBA" id="ARBA00004245"/>
    </source>
</evidence>
<evidence type="ECO:0000313" key="11">
    <source>
        <dbReference type="EMBL" id="OLY80442.1"/>
    </source>
</evidence>
<feature type="non-terminal residue" evidence="11">
    <location>
        <position position="595"/>
    </location>
</feature>
<dbReference type="CDD" id="cd11281">
    <property type="entry name" value="ADF_drebrin_like"/>
    <property type="match status" value="1"/>
</dbReference>